<dbReference type="InterPro" id="IPR013118">
    <property type="entry name" value="Mannitol_DH_C"/>
</dbReference>
<evidence type="ECO:0000313" key="5">
    <source>
        <dbReference type="Proteomes" id="UP000320653"/>
    </source>
</evidence>
<dbReference type="InterPro" id="IPR008927">
    <property type="entry name" value="6-PGluconate_DH-like_C_sf"/>
</dbReference>
<keyword evidence="1" id="KW-0560">Oxidoreductase</keyword>
<dbReference type="InterPro" id="IPR036291">
    <property type="entry name" value="NAD(P)-bd_dom_sf"/>
</dbReference>
<evidence type="ECO:0000313" key="4">
    <source>
        <dbReference type="EMBL" id="TWF59254.1"/>
    </source>
</evidence>
<dbReference type="GO" id="GO:0016616">
    <property type="term" value="F:oxidoreductase activity, acting on the CH-OH group of donors, NAD or NADP as acceptor"/>
    <property type="evidence" value="ECO:0007669"/>
    <property type="project" value="TreeGrafter"/>
</dbReference>
<proteinExistence type="predicted"/>
<keyword evidence="5" id="KW-1185">Reference proteome</keyword>
<dbReference type="Pfam" id="PF08125">
    <property type="entry name" value="Mannitol_dh_C"/>
    <property type="match status" value="1"/>
</dbReference>
<dbReference type="Pfam" id="PF01232">
    <property type="entry name" value="Mannitol_dh"/>
    <property type="match status" value="1"/>
</dbReference>
<dbReference type="Proteomes" id="UP000320653">
    <property type="component" value="Unassembled WGS sequence"/>
</dbReference>
<dbReference type="InterPro" id="IPR000669">
    <property type="entry name" value="Mannitol_DH"/>
</dbReference>
<dbReference type="SUPFAM" id="SSF48179">
    <property type="entry name" value="6-phosphogluconate dehydrogenase C-terminal domain-like"/>
    <property type="match status" value="1"/>
</dbReference>
<comment type="caution">
    <text evidence="4">The sequence shown here is derived from an EMBL/GenBank/DDBJ whole genome shotgun (WGS) entry which is preliminary data.</text>
</comment>
<dbReference type="PANTHER" id="PTHR43362">
    <property type="entry name" value="MANNITOL DEHYDROGENASE DSF1-RELATED"/>
    <property type="match status" value="1"/>
</dbReference>
<dbReference type="AlphaFoldDB" id="A0A561R9I8"/>
<gene>
    <name evidence="4" type="ORF">FHW37_1011060</name>
</gene>
<dbReference type="InterPro" id="IPR013328">
    <property type="entry name" value="6PGD_dom2"/>
</dbReference>
<evidence type="ECO:0000259" key="2">
    <source>
        <dbReference type="Pfam" id="PF01232"/>
    </source>
</evidence>
<sequence>MERLTRKAVVLNPEAYQATMPAGVRPGILHIGIGAFHRAHQAIFTEDAMRHSGGDWGIIGVSLRSRDIVDDLDAQDMLYSVTTRRAEGDSIRVVGSIVGAYAASVDPDAVLHHLADPAIRIVSLTVTEKAYGLDSAAGGLDRNHPAVAHDLMEPGRPTGAIGYLVEGLARRRAAGIKPFTVLCCDNLPSNGEVVERLVLEMAKHRNAALADWIEAEAAFPSTMVDRIVPAATDATRTRAAKLLGADDQLALETEEFIQWVIEDHFVSGRPDWEAAGALFVKDVAPYEKMKLRLLNGAHSLIAYLGQLHGLDYVRDVMAIDQHAARVRRHMETAAKTLDPVPGIEIPRYIDQLIERFKSPAIAHRTAQIAMDGSQKLPQRIFAPAIDALSGGRDIDDFAYVTALWLAFVLRQESLNDPRSADLLAAAAAARAGGDKVSPFLSVPGLFPAALTATPTWKAAITRQLTAIEADLDR</sequence>
<dbReference type="PRINTS" id="PR00084">
    <property type="entry name" value="MTLDHDRGNASE"/>
</dbReference>
<dbReference type="EMBL" id="VIWP01000001">
    <property type="protein sequence ID" value="TWF59254.1"/>
    <property type="molecule type" value="Genomic_DNA"/>
</dbReference>
<accession>A0A561R9I8</accession>
<dbReference type="Gene3D" id="3.40.50.720">
    <property type="entry name" value="NAD(P)-binding Rossmann-like Domain"/>
    <property type="match status" value="1"/>
</dbReference>
<dbReference type="InterPro" id="IPR050988">
    <property type="entry name" value="Mannitol_DH/Oxidoreductase"/>
</dbReference>
<dbReference type="PANTHER" id="PTHR43362:SF1">
    <property type="entry name" value="MANNITOL DEHYDROGENASE 2-RELATED"/>
    <property type="match status" value="1"/>
</dbReference>
<dbReference type="OrthoDB" id="271711at2"/>
<reference evidence="4 5" key="1">
    <citation type="submission" date="2019-06" db="EMBL/GenBank/DDBJ databases">
        <title>Sorghum-associated microbial communities from plants grown in Nebraska, USA.</title>
        <authorList>
            <person name="Schachtman D."/>
        </authorList>
    </citation>
    <scope>NUCLEOTIDE SEQUENCE [LARGE SCALE GENOMIC DNA]</scope>
    <source>
        <strain evidence="4 5">1225</strain>
    </source>
</reference>
<organism evidence="4 5">
    <name type="scientific">Neorhizobium alkalisoli</name>
    <dbReference type="NCBI Taxonomy" id="528178"/>
    <lineage>
        <taxon>Bacteria</taxon>
        <taxon>Pseudomonadati</taxon>
        <taxon>Pseudomonadota</taxon>
        <taxon>Alphaproteobacteria</taxon>
        <taxon>Hyphomicrobiales</taxon>
        <taxon>Rhizobiaceae</taxon>
        <taxon>Rhizobium/Agrobacterium group</taxon>
        <taxon>Neorhizobium</taxon>
    </lineage>
</organism>
<feature type="domain" description="Mannitol dehydrogenase C-terminal" evidence="3">
    <location>
        <begin position="282"/>
        <end position="467"/>
    </location>
</feature>
<dbReference type="Gene3D" id="1.10.1040.10">
    <property type="entry name" value="N-(1-d-carboxylethyl)-l-norvaline Dehydrogenase, domain 2"/>
    <property type="match status" value="1"/>
</dbReference>
<evidence type="ECO:0000256" key="1">
    <source>
        <dbReference type="ARBA" id="ARBA00023002"/>
    </source>
</evidence>
<evidence type="ECO:0000259" key="3">
    <source>
        <dbReference type="Pfam" id="PF08125"/>
    </source>
</evidence>
<dbReference type="SUPFAM" id="SSF51735">
    <property type="entry name" value="NAD(P)-binding Rossmann-fold domains"/>
    <property type="match status" value="1"/>
</dbReference>
<feature type="domain" description="Mannitol dehydrogenase N-terminal" evidence="2">
    <location>
        <begin position="27"/>
        <end position="273"/>
    </location>
</feature>
<protein>
    <submittedName>
        <fullName evidence="4">Fructuronate reductase</fullName>
    </submittedName>
</protein>
<name>A0A561R9I8_9HYPH</name>
<dbReference type="InterPro" id="IPR013131">
    <property type="entry name" value="Mannitol_DH_N"/>
</dbReference>